<dbReference type="GO" id="GO:0005783">
    <property type="term" value="C:endoplasmic reticulum"/>
    <property type="evidence" value="ECO:0007669"/>
    <property type="project" value="TreeGrafter"/>
</dbReference>
<sequence length="412" mass="45881">MYETATLSGGIGKRRDIFRERSSHVGGKAEGGEAGEKVKRRIVVPSLDLSLRETVDVMGEEGQVVFKSHKYRAAATTDSLPTLTPAMLPSAFHVLALALSIVLAALYRPLNSGNFFDTSPDLAGRVLLVTAHPDDECLFFAPTILALTRSWRQPSPPQSKDIPQNNLLSLCLSTGDAFGLGHIRRSEYEKSLDVLGVGEENRVVLDDPYLQDSMEIHPSKSWDPSYIADIVEEFVIAHNISTILTFDRAGISDHPNHRATSLGLQRMLSRPQAYPPKLYLLITVPLSLKYVSVLAPLVAKFDLGTMRILKSIEERFAMLSSKYFGSNGGEFTMFEFAGATGSKETSNENHSRLPVYISGVPEYLTALRAMRQHWSQLVWFRWLNVAFSRYMWVNEWAEVTLQMAPDVDNAMA</sequence>
<dbReference type="AlphaFoldDB" id="A0A8H5MC39"/>
<evidence type="ECO:0000256" key="2">
    <source>
        <dbReference type="ARBA" id="ARBA00012176"/>
    </source>
</evidence>
<proteinExistence type="inferred from homology"/>
<dbReference type="Pfam" id="PF02585">
    <property type="entry name" value="PIG-L"/>
    <property type="match status" value="1"/>
</dbReference>
<comment type="similarity">
    <text evidence="1">Belongs to the PIGL family.</text>
</comment>
<keyword evidence="4" id="KW-1185">Reference proteome</keyword>
<organism evidence="3 4">
    <name type="scientific">Collybiopsis confluens</name>
    <dbReference type="NCBI Taxonomy" id="2823264"/>
    <lineage>
        <taxon>Eukaryota</taxon>
        <taxon>Fungi</taxon>
        <taxon>Dikarya</taxon>
        <taxon>Basidiomycota</taxon>
        <taxon>Agaricomycotina</taxon>
        <taxon>Agaricomycetes</taxon>
        <taxon>Agaricomycetidae</taxon>
        <taxon>Agaricales</taxon>
        <taxon>Marasmiineae</taxon>
        <taxon>Omphalotaceae</taxon>
        <taxon>Collybiopsis</taxon>
    </lineage>
</organism>
<dbReference type="UniPathway" id="UPA00196"/>
<dbReference type="InterPro" id="IPR024078">
    <property type="entry name" value="LmbE-like_dom_sf"/>
</dbReference>
<dbReference type="PANTHER" id="PTHR12993">
    <property type="entry name" value="N-ACETYLGLUCOSAMINYL-PHOSPHATIDYLINOSITOL DE-N-ACETYLASE-RELATED"/>
    <property type="match status" value="1"/>
</dbReference>
<protein>
    <recommendedName>
        <fullName evidence="2">N-acetylglucosaminylphosphatidylinositol deacetylase</fullName>
        <ecNumber evidence="2">3.5.1.89</ecNumber>
    </recommendedName>
</protein>
<dbReference type="EMBL" id="JAACJN010000029">
    <property type="protein sequence ID" value="KAF5388522.1"/>
    <property type="molecule type" value="Genomic_DNA"/>
</dbReference>
<dbReference type="Proteomes" id="UP000518752">
    <property type="component" value="Unassembled WGS sequence"/>
</dbReference>
<evidence type="ECO:0000313" key="3">
    <source>
        <dbReference type="EMBL" id="KAF5388522.1"/>
    </source>
</evidence>
<dbReference type="EC" id="3.5.1.89" evidence="2"/>
<comment type="caution">
    <text evidence="3">The sequence shown here is derived from an EMBL/GenBank/DDBJ whole genome shotgun (WGS) entry which is preliminary data.</text>
</comment>
<dbReference type="GO" id="GO:0000225">
    <property type="term" value="F:N-acetylglucosaminylphosphatidylinositol deacetylase activity"/>
    <property type="evidence" value="ECO:0007669"/>
    <property type="project" value="UniProtKB-EC"/>
</dbReference>
<gene>
    <name evidence="3" type="ORF">D9757_004674</name>
</gene>
<evidence type="ECO:0000256" key="1">
    <source>
        <dbReference type="ARBA" id="ARBA00006066"/>
    </source>
</evidence>
<dbReference type="PANTHER" id="PTHR12993:SF11">
    <property type="entry name" value="N-ACETYLGLUCOSAMINYL-PHOSPHATIDYLINOSITOL DE-N-ACETYLASE"/>
    <property type="match status" value="1"/>
</dbReference>
<dbReference type="InterPro" id="IPR003737">
    <property type="entry name" value="GlcNAc_PI_deacetylase-related"/>
</dbReference>
<dbReference type="GO" id="GO:0006506">
    <property type="term" value="P:GPI anchor biosynthetic process"/>
    <property type="evidence" value="ECO:0007669"/>
    <property type="project" value="UniProtKB-UniPathway"/>
</dbReference>
<dbReference type="Gene3D" id="3.40.50.10320">
    <property type="entry name" value="LmbE-like"/>
    <property type="match status" value="1"/>
</dbReference>
<reference evidence="3 4" key="1">
    <citation type="journal article" date="2020" name="ISME J.">
        <title>Uncovering the hidden diversity of litter-decomposition mechanisms in mushroom-forming fungi.</title>
        <authorList>
            <person name="Floudas D."/>
            <person name="Bentzer J."/>
            <person name="Ahren D."/>
            <person name="Johansson T."/>
            <person name="Persson P."/>
            <person name="Tunlid A."/>
        </authorList>
    </citation>
    <scope>NUCLEOTIDE SEQUENCE [LARGE SCALE GENOMIC DNA]</scope>
    <source>
        <strain evidence="3 4">CBS 406.79</strain>
    </source>
</reference>
<dbReference type="SUPFAM" id="SSF102588">
    <property type="entry name" value="LmbE-like"/>
    <property type="match status" value="1"/>
</dbReference>
<dbReference type="GO" id="GO:0016020">
    <property type="term" value="C:membrane"/>
    <property type="evidence" value="ECO:0007669"/>
    <property type="project" value="GOC"/>
</dbReference>
<accession>A0A8H5MC39</accession>
<evidence type="ECO:0000313" key="4">
    <source>
        <dbReference type="Proteomes" id="UP000518752"/>
    </source>
</evidence>
<name>A0A8H5MC39_9AGAR</name>
<dbReference type="OrthoDB" id="440160at2759"/>